<accession>A0A423SBT6</accession>
<dbReference type="GO" id="GO:0006790">
    <property type="term" value="P:sulfur compound metabolic process"/>
    <property type="evidence" value="ECO:0007669"/>
    <property type="project" value="TreeGrafter"/>
</dbReference>
<reference evidence="3 4" key="2">
    <citation type="submission" date="2019-01" db="EMBL/GenBank/DDBJ databases">
        <title>The decoding of complex shrimp genome reveals the adaptation for benthos swimmer, frequently molting mechanism and breeding impact on genome.</title>
        <authorList>
            <person name="Sun Y."/>
            <person name="Gao Y."/>
            <person name="Yu Y."/>
        </authorList>
    </citation>
    <scope>NUCLEOTIDE SEQUENCE [LARGE SCALE GENOMIC DNA]</scope>
    <source>
        <tissue evidence="3">Muscle</tissue>
    </source>
</reference>
<dbReference type="AlphaFoldDB" id="A0A423SBT6"/>
<dbReference type="PANTHER" id="PTHR10704:SF44">
    <property type="entry name" value="LD35051P-RELATED"/>
    <property type="match status" value="1"/>
</dbReference>
<dbReference type="InterPro" id="IPR027417">
    <property type="entry name" value="P-loop_NTPase"/>
</dbReference>
<comment type="caution">
    <text evidence="3">The sequence shown here is derived from an EMBL/GenBank/DDBJ whole genome shotgun (WGS) entry which is preliminary data.</text>
</comment>
<dbReference type="PANTHER" id="PTHR10704">
    <property type="entry name" value="CARBOHYDRATE SULFOTRANSFERASE"/>
    <property type="match status" value="1"/>
</dbReference>
<keyword evidence="1" id="KW-1133">Transmembrane helix</keyword>
<dbReference type="SUPFAM" id="SSF52540">
    <property type="entry name" value="P-loop containing nucleoside triphosphate hydrolases"/>
    <property type="match status" value="1"/>
</dbReference>
<keyword evidence="1" id="KW-0472">Membrane</keyword>
<gene>
    <name evidence="3" type="ORF">C7M84_020512</name>
</gene>
<sequence length="377" mass="42804">MSKVGTTAACGPTSCNSAPTLVTSRTAPPSRMGRRPVVLALLALLVTWSLLQLLCQLGGSLLRRNTSQPVYPDGTRHRRAHSQVLLWTQIRSGSSFTGRVLSLGTRTFYSEEPIRVHNHALGRDVGAAAAFLKDILLCRFSRHLEYFKDYITWHFQDLKVKYLCEFEPRLCSSPFTYEAFCRAAPVVVVRVVALALRAFIPLLEDDELDPKVVHLVRDPRGALSSRRSLPSYAHLYEEESNVSAVCERYREDLAAAATLRQRFPERYILVRYEDLALNPEREVRRLYEFAGLPFTPFVSQFLFDHTSGLQTREVKDAPFSLARNSTEVADRWRDRMSYEDALAIQEQCEDVLQGYGYEVFRSRREYSRRGGAAGAPS</sequence>
<keyword evidence="4" id="KW-1185">Reference proteome</keyword>
<dbReference type="STRING" id="6689.A0A423SBT6"/>
<dbReference type="EMBL" id="QCYY01004036">
    <property type="protein sequence ID" value="ROT61664.1"/>
    <property type="molecule type" value="Genomic_DNA"/>
</dbReference>
<dbReference type="GO" id="GO:0001517">
    <property type="term" value="F:N-acetylglucosamine 6-O-sulfotransferase activity"/>
    <property type="evidence" value="ECO:0007669"/>
    <property type="project" value="TreeGrafter"/>
</dbReference>
<evidence type="ECO:0000256" key="1">
    <source>
        <dbReference type="SAM" id="Phobius"/>
    </source>
</evidence>
<evidence type="ECO:0000259" key="2">
    <source>
        <dbReference type="Pfam" id="PF00685"/>
    </source>
</evidence>
<dbReference type="InterPro" id="IPR000863">
    <property type="entry name" value="Sulfotransferase_dom"/>
</dbReference>
<dbReference type="Proteomes" id="UP000283509">
    <property type="component" value="Unassembled WGS sequence"/>
</dbReference>
<name>A0A423SBT6_PENVA</name>
<dbReference type="OrthoDB" id="6138663at2759"/>
<protein>
    <submittedName>
        <fullName evidence="3">Putative secreted protein</fullName>
    </submittedName>
</protein>
<reference evidence="3 4" key="1">
    <citation type="submission" date="2018-04" db="EMBL/GenBank/DDBJ databases">
        <authorList>
            <person name="Zhang X."/>
            <person name="Yuan J."/>
            <person name="Li F."/>
            <person name="Xiang J."/>
        </authorList>
    </citation>
    <scope>NUCLEOTIDE SEQUENCE [LARGE SCALE GENOMIC DNA]</scope>
    <source>
        <tissue evidence="3">Muscle</tissue>
    </source>
</reference>
<dbReference type="Pfam" id="PF00685">
    <property type="entry name" value="Sulfotransfer_1"/>
    <property type="match status" value="1"/>
</dbReference>
<dbReference type="InterPro" id="IPR051135">
    <property type="entry name" value="Gal/GlcNAc/GalNAc_ST"/>
</dbReference>
<evidence type="ECO:0000313" key="4">
    <source>
        <dbReference type="Proteomes" id="UP000283509"/>
    </source>
</evidence>
<organism evidence="3 4">
    <name type="scientific">Penaeus vannamei</name>
    <name type="common">Whiteleg shrimp</name>
    <name type="synonym">Litopenaeus vannamei</name>
    <dbReference type="NCBI Taxonomy" id="6689"/>
    <lineage>
        <taxon>Eukaryota</taxon>
        <taxon>Metazoa</taxon>
        <taxon>Ecdysozoa</taxon>
        <taxon>Arthropoda</taxon>
        <taxon>Crustacea</taxon>
        <taxon>Multicrustacea</taxon>
        <taxon>Malacostraca</taxon>
        <taxon>Eumalacostraca</taxon>
        <taxon>Eucarida</taxon>
        <taxon>Decapoda</taxon>
        <taxon>Dendrobranchiata</taxon>
        <taxon>Penaeoidea</taxon>
        <taxon>Penaeidae</taxon>
        <taxon>Penaeus</taxon>
    </lineage>
</organism>
<dbReference type="Gene3D" id="3.40.50.300">
    <property type="entry name" value="P-loop containing nucleotide triphosphate hydrolases"/>
    <property type="match status" value="1"/>
</dbReference>
<dbReference type="GO" id="GO:0006044">
    <property type="term" value="P:N-acetylglucosamine metabolic process"/>
    <property type="evidence" value="ECO:0007669"/>
    <property type="project" value="TreeGrafter"/>
</dbReference>
<proteinExistence type="predicted"/>
<feature type="transmembrane region" description="Helical" evidence="1">
    <location>
        <begin position="36"/>
        <end position="55"/>
    </location>
</feature>
<feature type="domain" description="Sulfotransferase" evidence="2">
    <location>
        <begin position="83"/>
        <end position="355"/>
    </location>
</feature>
<keyword evidence="1" id="KW-0812">Transmembrane</keyword>
<evidence type="ECO:0000313" key="3">
    <source>
        <dbReference type="EMBL" id="ROT61664.1"/>
    </source>
</evidence>